<organism evidence="2 3">
    <name type="scientific">Gemmata palustris</name>
    <dbReference type="NCBI Taxonomy" id="2822762"/>
    <lineage>
        <taxon>Bacteria</taxon>
        <taxon>Pseudomonadati</taxon>
        <taxon>Planctomycetota</taxon>
        <taxon>Planctomycetia</taxon>
        <taxon>Gemmatales</taxon>
        <taxon>Gemmataceae</taxon>
        <taxon>Gemmata</taxon>
    </lineage>
</organism>
<keyword evidence="1" id="KW-0472">Membrane</keyword>
<name>A0ABS5BQF8_9BACT</name>
<dbReference type="Proteomes" id="UP000676565">
    <property type="component" value="Unassembled WGS sequence"/>
</dbReference>
<protein>
    <recommendedName>
        <fullName evidence="4">DUF3185 domain-containing protein</fullName>
    </recommendedName>
</protein>
<dbReference type="EMBL" id="JAGKQQ010000001">
    <property type="protein sequence ID" value="MBP3955972.1"/>
    <property type="molecule type" value="Genomic_DNA"/>
</dbReference>
<feature type="transmembrane region" description="Helical" evidence="1">
    <location>
        <begin position="44"/>
        <end position="63"/>
    </location>
</feature>
<gene>
    <name evidence="2" type="ORF">J8F10_11820</name>
</gene>
<evidence type="ECO:0000313" key="3">
    <source>
        <dbReference type="Proteomes" id="UP000676565"/>
    </source>
</evidence>
<keyword evidence="1" id="KW-0812">Transmembrane</keyword>
<keyword evidence="3" id="KW-1185">Reference proteome</keyword>
<reference evidence="2 3" key="1">
    <citation type="submission" date="2021-04" db="EMBL/GenBank/DDBJ databases">
        <authorList>
            <person name="Ivanova A."/>
        </authorList>
    </citation>
    <scope>NUCLEOTIDE SEQUENCE [LARGE SCALE GENOMIC DNA]</scope>
    <source>
        <strain evidence="2 3">G18</strain>
    </source>
</reference>
<accession>A0ABS5BQF8</accession>
<comment type="caution">
    <text evidence="2">The sequence shown here is derived from an EMBL/GenBank/DDBJ whole genome shotgun (WGS) entry which is preliminary data.</text>
</comment>
<evidence type="ECO:0000313" key="2">
    <source>
        <dbReference type="EMBL" id="MBP3955972.1"/>
    </source>
</evidence>
<proteinExistence type="predicted"/>
<sequence length="71" mass="7739">MRIVGIILVALGAMALGWEGFSYVTTEQVGDGPAEMWREKERTIWVPPLVSGIVVVSGLLLLASNGRREEL</sequence>
<evidence type="ECO:0000256" key="1">
    <source>
        <dbReference type="SAM" id="Phobius"/>
    </source>
</evidence>
<evidence type="ECO:0008006" key="4">
    <source>
        <dbReference type="Google" id="ProtNLM"/>
    </source>
</evidence>
<dbReference type="RefSeq" id="WP_210654020.1">
    <property type="nucleotide sequence ID" value="NZ_JAGKQQ010000001.1"/>
</dbReference>
<keyword evidence="1" id="KW-1133">Transmembrane helix</keyword>